<dbReference type="GO" id="GO:0005634">
    <property type="term" value="C:nucleus"/>
    <property type="evidence" value="ECO:0007669"/>
    <property type="project" value="TreeGrafter"/>
</dbReference>
<dbReference type="PANTHER" id="PTHR45945:SF3">
    <property type="entry name" value="REGULATOR OF G-PROTEIN SIGNALING LOCO"/>
    <property type="match status" value="1"/>
</dbReference>
<dbReference type="Gene3D" id="2.30.42.10">
    <property type="match status" value="1"/>
</dbReference>
<organism evidence="4 5">
    <name type="scientific">Intoshia linei</name>
    <dbReference type="NCBI Taxonomy" id="1819745"/>
    <lineage>
        <taxon>Eukaryota</taxon>
        <taxon>Metazoa</taxon>
        <taxon>Spiralia</taxon>
        <taxon>Lophotrochozoa</taxon>
        <taxon>Mesozoa</taxon>
        <taxon>Orthonectida</taxon>
        <taxon>Rhopaluridae</taxon>
        <taxon>Intoshia</taxon>
    </lineage>
</organism>
<dbReference type="SMART" id="SM00228">
    <property type="entry name" value="PDZ"/>
    <property type="match status" value="1"/>
</dbReference>
<dbReference type="SUPFAM" id="SSF48097">
    <property type="entry name" value="Regulator of G-protein signaling, RGS"/>
    <property type="match status" value="1"/>
</dbReference>
<evidence type="ECO:0000259" key="2">
    <source>
        <dbReference type="PROSITE" id="PS50106"/>
    </source>
</evidence>
<dbReference type="PROSITE" id="PS50106">
    <property type="entry name" value="PDZ"/>
    <property type="match status" value="1"/>
</dbReference>
<dbReference type="GO" id="GO:0005737">
    <property type="term" value="C:cytoplasm"/>
    <property type="evidence" value="ECO:0007669"/>
    <property type="project" value="TreeGrafter"/>
</dbReference>
<dbReference type="InterPro" id="IPR001478">
    <property type="entry name" value="PDZ"/>
</dbReference>
<dbReference type="PROSITE" id="PS50132">
    <property type="entry name" value="RGS"/>
    <property type="match status" value="1"/>
</dbReference>
<dbReference type="AlphaFoldDB" id="A0A177AWM5"/>
<dbReference type="PRINTS" id="PR01301">
    <property type="entry name" value="RGSPROTEIN"/>
</dbReference>
<dbReference type="Gene3D" id="1.10.167.10">
    <property type="entry name" value="Regulator of G-protein Signalling 4, domain 2"/>
    <property type="match status" value="1"/>
</dbReference>
<protein>
    <recommendedName>
        <fullName evidence="6">Regulator of G-protein signaling 12</fullName>
    </recommendedName>
</protein>
<reference evidence="4 5" key="1">
    <citation type="submission" date="2016-04" db="EMBL/GenBank/DDBJ databases">
        <title>The genome of Intoshia linei affirms orthonectids as highly simplified spiralians.</title>
        <authorList>
            <person name="Mikhailov K.V."/>
            <person name="Slusarev G.S."/>
            <person name="Nikitin M.A."/>
            <person name="Logacheva M.D."/>
            <person name="Penin A."/>
            <person name="Aleoshin V."/>
            <person name="Panchin Y.V."/>
        </authorList>
    </citation>
    <scope>NUCLEOTIDE SEQUENCE [LARGE SCALE GENOMIC DNA]</scope>
    <source>
        <strain evidence="4">Intl2013</strain>
        <tissue evidence="4">Whole animal</tissue>
    </source>
</reference>
<dbReference type="InterPro" id="IPR036305">
    <property type="entry name" value="RGS_sf"/>
</dbReference>
<gene>
    <name evidence="4" type="ORF">A3Q56_06696</name>
</gene>
<keyword evidence="1" id="KW-0343">GTPase activation</keyword>
<feature type="domain" description="PDZ" evidence="2">
    <location>
        <begin position="5"/>
        <end position="82"/>
    </location>
</feature>
<dbReference type="GO" id="GO:0008277">
    <property type="term" value="P:regulation of G protein-coupled receptor signaling pathway"/>
    <property type="evidence" value="ECO:0007669"/>
    <property type="project" value="TreeGrafter"/>
</dbReference>
<keyword evidence="5" id="KW-1185">Reference proteome</keyword>
<evidence type="ECO:0000313" key="4">
    <source>
        <dbReference type="EMBL" id="OAF65604.1"/>
    </source>
</evidence>
<sequence>MNSYTIRLDKNRHGYGLTITGERPCILSSIQQGSPADRAGLKVGDCLVSINDISVKNATHDKVVYMVGSSNCLVLQVTRRLNVDIKNDLKLKNNFIRKASKKYILPRSNTQILNPIGNLGEFTDMAKTEGLTNDNLKVFPFKRNLSVSSRRNRVMYRENVKRENSRVNLATTKRLSQNKRNKIRYLDQQRQVSGDTKISFKSGPIDKEHYSRNIFFVDRPVNFKNNEKTKEFLENRQNIQKAHSSAPATNLLHVYKVIVGYIGTTQLPMSSMFRKFTIQDSVKRLDALKCNYTLMALLLSTQEIRFINSIGKYIAKYSLEDIAYIGRYELDTKFFGIITQNSNTNKYESKSLKSTFPSNNSTHVDCHIFYTDRSLALNHEQHSIIAKKFAFKSTKILQSDNKNSRLMDRICCQEFTLESTPILVNVIKILENYKSKYSKDKLNEKKSMSHINSDSSLNQIQKNIKRIQIGCDNSSEDSSWDSRTGWYNGMLPMEDITTSSLTSFGSSGNNAVEQQWRGFAEKQKLNNLRKHIRSQPLPQSEKNPQLDIDKQLDQDWKIANDQVKSSNSLDLCKMPKNSHFIEKPKITDNWKKSFDCLLNDSIGIKIFTYFLKLEFSEENIKFWISCNEYKNSIQNEVCRKKIGKYIFDTYICQNGIEAININDDTRSAISLNKIYECSNECVLNQAQSEIYTLMKMDSYCRFVTSDIFQDCVNSEKRGEAISIPVKPASLTNLLNQCKVANPTESRRRSLLHWPKALIVCVTNLY</sequence>
<dbReference type="InterPro" id="IPR036034">
    <property type="entry name" value="PDZ_sf"/>
</dbReference>
<evidence type="ECO:0008006" key="6">
    <source>
        <dbReference type="Google" id="ProtNLM"/>
    </source>
</evidence>
<dbReference type="SUPFAM" id="SSF50729">
    <property type="entry name" value="PH domain-like"/>
    <property type="match status" value="1"/>
</dbReference>
<dbReference type="InterPro" id="IPR011993">
    <property type="entry name" value="PH-like_dom_sf"/>
</dbReference>
<comment type="caution">
    <text evidence="4">The sequence shown here is derived from an EMBL/GenBank/DDBJ whole genome shotgun (WGS) entry which is preliminary data.</text>
</comment>
<dbReference type="PANTHER" id="PTHR45945">
    <property type="entry name" value="REGULATOR OF G-PROTEIN SIGNALING LOCO"/>
    <property type="match status" value="1"/>
</dbReference>
<dbReference type="InterPro" id="IPR044926">
    <property type="entry name" value="RGS_subdomain_2"/>
</dbReference>
<dbReference type="EMBL" id="LWCA01001222">
    <property type="protein sequence ID" value="OAF65604.1"/>
    <property type="molecule type" value="Genomic_DNA"/>
</dbReference>
<proteinExistence type="predicted"/>
<dbReference type="SMART" id="SM00315">
    <property type="entry name" value="RGS"/>
    <property type="match status" value="1"/>
</dbReference>
<feature type="domain" description="RGS" evidence="3">
    <location>
        <begin position="593"/>
        <end position="712"/>
    </location>
</feature>
<evidence type="ECO:0000259" key="3">
    <source>
        <dbReference type="PROSITE" id="PS50132"/>
    </source>
</evidence>
<dbReference type="Proteomes" id="UP000078046">
    <property type="component" value="Unassembled WGS sequence"/>
</dbReference>
<accession>A0A177AWM5</accession>
<dbReference type="InterPro" id="IPR024066">
    <property type="entry name" value="RGS_subdom1/3"/>
</dbReference>
<dbReference type="InterPro" id="IPR016137">
    <property type="entry name" value="RGS"/>
</dbReference>
<dbReference type="SUPFAM" id="SSF50156">
    <property type="entry name" value="PDZ domain-like"/>
    <property type="match status" value="1"/>
</dbReference>
<evidence type="ECO:0000256" key="1">
    <source>
        <dbReference type="ARBA" id="ARBA00022468"/>
    </source>
</evidence>
<dbReference type="GO" id="GO:0005096">
    <property type="term" value="F:GTPase activator activity"/>
    <property type="evidence" value="ECO:0007669"/>
    <property type="project" value="UniProtKB-KW"/>
</dbReference>
<dbReference type="OrthoDB" id="196547at2759"/>
<dbReference type="Gene3D" id="1.10.196.10">
    <property type="match status" value="1"/>
</dbReference>
<dbReference type="InterPro" id="IPR046995">
    <property type="entry name" value="RGS10/12/14-like"/>
</dbReference>
<dbReference type="Pfam" id="PF00615">
    <property type="entry name" value="RGS"/>
    <property type="match status" value="1"/>
</dbReference>
<evidence type="ECO:0000313" key="5">
    <source>
        <dbReference type="Proteomes" id="UP000078046"/>
    </source>
</evidence>
<dbReference type="Pfam" id="PF00595">
    <property type="entry name" value="PDZ"/>
    <property type="match status" value="1"/>
</dbReference>
<name>A0A177AWM5_9BILA</name>
<dbReference type="Gene3D" id="2.30.29.30">
    <property type="entry name" value="Pleckstrin-homology domain (PH domain)/Phosphotyrosine-binding domain (PTB)"/>
    <property type="match status" value="1"/>
</dbReference>
<dbReference type="GO" id="GO:0005886">
    <property type="term" value="C:plasma membrane"/>
    <property type="evidence" value="ECO:0007669"/>
    <property type="project" value="TreeGrafter"/>
</dbReference>